<keyword evidence="2" id="KW-0479">Metal-binding</keyword>
<keyword evidence="6" id="KW-0238">DNA-binding</keyword>
<evidence type="ECO:0000256" key="7">
    <source>
        <dbReference type="ARBA" id="ARBA00023242"/>
    </source>
</evidence>
<feature type="domain" description="C2H2-type" evidence="10">
    <location>
        <begin position="1162"/>
        <end position="1189"/>
    </location>
</feature>
<dbReference type="PANTHER" id="PTHR16515:SF49">
    <property type="entry name" value="GASTRULA ZINC FINGER PROTEIN XLCGF49.1-LIKE-RELATED"/>
    <property type="match status" value="1"/>
</dbReference>
<dbReference type="Pfam" id="PF00096">
    <property type="entry name" value="zf-C2H2"/>
    <property type="match status" value="4"/>
</dbReference>
<feature type="domain" description="C2H2-type" evidence="10">
    <location>
        <begin position="1343"/>
        <end position="1370"/>
    </location>
</feature>
<feature type="domain" description="C2H2-type" evidence="10">
    <location>
        <begin position="1011"/>
        <end position="1035"/>
    </location>
</feature>
<keyword evidence="3" id="KW-0677">Repeat</keyword>
<evidence type="ECO:0000256" key="8">
    <source>
        <dbReference type="PROSITE-ProRule" id="PRU00042"/>
    </source>
</evidence>
<feature type="domain" description="C2H2-type" evidence="10">
    <location>
        <begin position="1134"/>
        <end position="1161"/>
    </location>
</feature>
<dbReference type="EMBL" id="OV170224">
    <property type="protein sequence ID" value="CAH0723978.1"/>
    <property type="molecule type" value="Genomic_DNA"/>
</dbReference>
<feature type="region of interest" description="Disordered" evidence="9">
    <location>
        <begin position="1440"/>
        <end position="1461"/>
    </location>
</feature>
<feature type="compositionally biased region" description="Low complexity" evidence="9">
    <location>
        <begin position="675"/>
        <end position="685"/>
    </location>
</feature>
<evidence type="ECO:0000259" key="10">
    <source>
        <dbReference type="PROSITE" id="PS50157"/>
    </source>
</evidence>
<feature type="compositionally biased region" description="Basic residues" evidence="9">
    <location>
        <begin position="1443"/>
        <end position="1452"/>
    </location>
</feature>
<dbReference type="PROSITE" id="PS50157">
    <property type="entry name" value="ZINC_FINGER_C2H2_2"/>
    <property type="match status" value="9"/>
</dbReference>
<accession>A0A8J9UPT3</accession>
<feature type="region of interest" description="Disordered" evidence="9">
    <location>
        <begin position="590"/>
        <end position="639"/>
    </location>
</feature>
<keyword evidence="12" id="KW-1185">Reference proteome</keyword>
<dbReference type="OrthoDB" id="10249535at2759"/>
<feature type="region of interest" description="Disordered" evidence="9">
    <location>
        <begin position="895"/>
        <end position="970"/>
    </location>
</feature>
<feature type="region of interest" description="Disordered" evidence="9">
    <location>
        <begin position="491"/>
        <end position="517"/>
    </location>
</feature>
<dbReference type="PROSITE" id="PS00028">
    <property type="entry name" value="ZINC_FINGER_C2H2_1"/>
    <property type="match status" value="10"/>
</dbReference>
<protein>
    <recommendedName>
        <fullName evidence="10">C2H2-type domain-containing protein</fullName>
    </recommendedName>
</protein>
<feature type="compositionally biased region" description="Polar residues" evidence="9">
    <location>
        <begin position="611"/>
        <end position="626"/>
    </location>
</feature>
<feature type="compositionally biased region" description="Polar residues" evidence="9">
    <location>
        <begin position="47"/>
        <end position="57"/>
    </location>
</feature>
<keyword evidence="5" id="KW-0862">Zinc</keyword>
<feature type="domain" description="C2H2-type" evidence="10">
    <location>
        <begin position="1429"/>
        <end position="1456"/>
    </location>
</feature>
<feature type="domain" description="C2H2-type" evidence="10">
    <location>
        <begin position="1399"/>
        <end position="1428"/>
    </location>
</feature>
<evidence type="ECO:0000313" key="12">
    <source>
        <dbReference type="Proteomes" id="UP000838878"/>
    </source>
</evidence>
<proteinExistence type="predicted"/>
<feature type="compositionally biased region" description="Polar residues" evidence="9">
    <location>
        <begin position="94"/>
        <end position="107"/>
    </location>
</feature>
<feature type="domain" description="C2H2-type" evidence="10">
    <location>
        <begin position="1190"/>
        <end position="1218"/>
    </location>
</feature>
<comment type="subcellular location">
    <subcellularLocation>
        <location evidence="1">Nucleus</location>
    </subcellularLocation>
</comment>
<feature type="domain" description="C2H2-type" evidence="10">
    <location>
        <begin position="1371"/>
        <end position="1398"/>
    </location>
</feature>
<dbReference type="InterPro" id="IPR036236">
    <property type="entry name" value="Znf_C2H2_sf"/>
</dbReference>
<keyword evidence="4 8" id="KW-0863">Zinc-finger</keyword>
<dbReference type="SMART" id="SM00355">
    <property type="entry name" value="ZnF_C2H2"/>
    <property type="match status" value="14"/>
</dbReference>
<evidence type="ECO:0000313" key="11">
    <source>
        <dbReference type="EMBL" id="CAH0723978.1"/>
    </source>
</evidence>
<evidence type="ECO:0000256" key="4">
    <source>
        <dbReference type="ARBA" id="ARBA00022771"/>
    </source>
</evidence>
<dbReference type="FunFam" id="3.30.160.60:FF:000100">
    <property type="entry name" value="Zinc finger 45-like"/>
    <property type="match status" value="1"/>
</dbReference>
<feature type="region of interest" description="Disordered" evidence="9">
    <location>
        <begin position="657"/>
        <end position="685"/>
    </location>
</feature>
<feature type="compositionally biased region" description="Low complexity" evidence="9">
    <location>
        <begin position="115"/>
        <end position="133"/>
    </location>
</feature>
<evidence type="ECO:0000256" key="5">
    <source>
        <dbReference type="ARBA" id="ARBA00022833"/>
    </source>
</evidence>
<evidence type="ECO:0000256" key="6">
    <source>
        <dbReference type="ARBA" id="ARBA00023125"/>
    </source>
</evidence>
<gene>
    <name evidence="11" type="ORF">BINO364_LOCUS9743</name>
</gene>
<dbReference type="Gene3D" id="3.30.160.60">
    <property type="entry name" value="Classic Zinc Finger"/>
    <property type="match status" value="8"/>
</dbReference>
<sequence>MDQRVQCPVCTLYLHSGMSLASHLDTHPKDQVIKALCSLSAKNINFGSRSTTPLNSERSYRSRSRTPATDDSGRWVSSHRNSENDRYWRRTPSRNKSTPLSSTSRNPTPDIRIGNISFENHNSNNNSSHCSDSYTVKSDKTQKTFGSNGQSSVSDFAPQYPYYPEQQDDTEIKFSRSSEYSAQVENSNHLFGYNMPIMGSGVKLPTGMMPTVSRRGGEYVKILPKQGNLLVKTNMSGMQYVSPGVKPLHLMMPTPPPYIQKNLQNSMIMAGSMPGSPMLDPKHMTPSMNPLTSQINTLSAGAFTPGTTVVTQNSQIIYREMVHNIDGKPFMSNMPPVLGGPETVTNVAQSSSMYQNVMVVDQYGNTSCMYTTPQHLLPKPCSSMFNESIPPYVQSMPEKAAQNVVDDANKTLIIEVSPMSSDASITANEESQNSQPSQHSINPMKKKLEKKKSDHKNESPGPSKGLKILSNIKVEVPVQHHKNMLNTVMDLTGSTDSDYPEPPITPEKILPDLDDDNPSIIIDDCTQRSSASVDSLASNTFTTIKSSSNQSYNKDSPPKSITVENKLDTEFSDSCPVPDLICNEKPSISPCSELSEHGDNSTDRILPSPRPESSQPYQSSLSNNIEVNKKPSKAQRNNALKLNNIFVKKHKKILQIKNSKLGPPERIGQTELESRPSSSSSRKSPEIFSITKIHQPSAIAETKHTLQTVNIEKIKGNDVDERNEFDANTEEQSMDIEPVTPSNVTHSNQFSSSGYIMVHIKEEINTSNEFSNEAVRSPADIAPMETLRPINVINYSNMADFDDDSNHRELLELEAASKNKQFVSMMNENYFGDNIYADYFTPDRGETFEAQKESNYSKDVAKDGVYVWGEPSQKESEFVLPNFIHESYKIAESNGIDYSDVGTGNVQTNGDGERCERDSKADVLSESRSEGEPPLNICADERMPPRGELSGQESNGDMESPWSGMYSGVPPAEPYDLMARESWVSDGSEVDENEKTENIEEDHHFPKARMYNCAQCGGKFPSLKELRAHKALVHALPTCSNSKTSYSRLMTARAIKKEEKPYEHVLAGNLSLDSKETIASALLQAYNQFEAKPQIEGLLKRQNKKRRKDFVCPTCKVDQMTGAAFHAHLKIHPLECLTCGKCFTRRANLALHMKTHLGIKNYKCDICEKRFITRQKLAEHHNIHTGRTPVKCTLCDDTFRRYSNMVQHRDRHHFKKKAKIRDFVCHCGAVFPSRAKLHWHKETHDEKPKACLYCSDKFVHAALLTRHVRRSHNEHFVGQQGKLENVPCPVCKQMYLRSKLHAHLQTHSGKRPYNCVICNKGFTTKWNLKLHRWTHLSRSAKPYKCNLCKGAFIRHTEYISHMNSHKSVRPYTCNYCGCQFIRKYNCQRHVREHEMAKKYVCKVPECGKTFHRSYYLSEHMKVHSGVRPFSCNICGKTSSNKSNHNKHVKIHHAREPVTTEA</sequence>
<dbReference type="GO" id="GO:0006355">
    <property type="term" value="P:regulation of DNA-templated transcription"/>
    <property type="evidence" value="ECO:0007669"/>
    <property type="project" value="UniProtKB-ARBA"/>
</dbReference>
<feature type="region of interest" description="Disordered" evidence="9">
    <location>
        <begin position="423"/>
        <end position="470"/>
    </location>
</feature>
<dbReference type="FunFam" id="3.30.160.60:FF:002343">
    <property type="entry name" value="Zinc finger protein 33A"/>
    <property type="match status" value="1"/>
</dbReference>
<dbReference type="SUPFAM" id="SSF57667">
    <property type="entry name" value="beta-beta-alpha zinc fingers"/>
    <property type="match status" value="6"/>
</dbReference>
<dbReference type="Proteomes" id="UP000838878">
    <property type="component" value="Chromosome 4"/>
</dbReference>
<feature type="compositionally biased region" description="Basic and acidic residues" evidence="9">
    <location>
        <begin position="911"/>
        <end position="931"/>
    </location>
</feature>
<keyword evidence="7" id="KW-0539">Nucleus</keyword>
<name>A0A8J9UPT3_9NEOP</name>
<evidence type="ECO:0000256" key="3">
    <source>
        <dbReference type="ARBA" id="ARBA00022737"/>
    </source>
</evidence>
<feature type="compositionally biased region" description="Polar residues" evidence="9">
    <location>
        <begin position="423"/>
        <end position="441"/>
    </location>
</feature>
<feature type="non-terminal residue" evidence="11">
    <location>
        <position position="1461"/>
    </location>
</feature>
<evidence type="ECO:0000256" key="1">
    <source>
        <dbReference type="ARBA" id="ARBA00004123"/>
    </source>
</evidence>
<dbReference type="GO" id="GO:0008270">
    <property type="term" value="F:zinc ion binding"/>
    <property type="evidence" value="ECO:0007669"/>
    <property type="project" value="UniProtKB-KW"/>
</dbReference>
<reference evidence="11" key="1">
    <citation type="submission" date="2021-12" db="EMBL/GenBank/DDBJ databases">
        <authorList>
            <person name="Martin H S."/>
        </authorList>
    </citation>
    <scope>NUCLEOTIDE SEQUENCE</scope>
</reference>
<dbReference type="GO" id="GO:0005634">
    <property type="term" value="C:nucleus"/>
    <property type="evidence" value="ECO:0007669"/>
    <property type="project" value="UniProtKB-SubCell"/>
</dbReference>
<evidence type="ECO:0000256" key="9">
    <source>
        <dbReference type="SAM" id="MobiDB-lite"/>
    </source>
</evidence>
<feature type="region of interest" description="Disordered" evidence="9">
    <location>
        <begin position="47"/>
        <end position="157"/>
    </location>
</feature>
<dbReference type="InterPro" id="IPR050331">
    <property type="entry name" value="Zinc_finger"/>
</dbReference>
<organism evidence="11 12">
    <name type="scientific">Brenthis ino</name>
    <name type="common">lesser marbled fritillary</name>
    <dbReference type="NCBI Taxonomy" id="405034"/>
    <lineage>
        <taxon>Eukaryota</taxon>
        <taxon>Metazoa</taxon>
        <taxon>Ecdysozoa</taxon>
        <taxon>Arthropoda</taxon>
        <taxon>Hexapoda</taxon>
        <taxon>Insecta</taxon>
        <taxon>Pterygota</taxon>
        <taxon>Neoptera</taxon>
        <taxon>Endopterygota</taxon>
        <taxon>Lepidoptera</taxon>
        <taxon>Glossata</taxon>
        <taxon>Ditrysia</taxon>
        <taxon>Papilionoidea</taxon>
        <taxon>Nymphalidae</taxon>
        <taxon>Heliconiinae</taxon>
        <taxon>Argynnini</taxon>
        <taxon>Brenthis</taxon>
    </lineage>
</organism>
<feature type="compositionally biased region" description="Polar residues" evidence="9">
    <location>
        <begin position="143"/>
        <end position="154"/>
    </location>
</feature>
<dbReference type="InterPro" id="IPR013087">
    <property type="entry name" value="Znf_C2H2_type"/>
</dbReference>
<feature type="domain" description="C2H2-type" evidence="10">
    <location>
        <begin position="1313"/>
        <end position="1340"/>
    </location>
</feature>
<dbReference type="PANTHER" id="PTHR16515">
    <property type="entry name" value="PR DOMAIN ZINC FINGER PROTEIN"/>
    <property type="match status" value="1"/>
</dbReference>
<evidence type="ECO:0000256" key="2">
    <source>
        <dbReference type="ARBA" id="ARBA00022723"/>
    </source>
</evidence>